<accession>A0A2W5DWN6</accession>
<dbReference type="Gene3D" id="1.10.1740.10">
    <property type="match status" value="1"/>
</dbReference>
<dbReference type="InterPro" id="IPR013325">
    <property type="entry name" value="RNA_pol_sigma_r2"/>
</dbReference>
<dbReference type="InterPro" id="IPR036388">
    <property type="entry name" value="WH-like_DNA-bd_sf"/>
</dbReference>
<dbReference type="SUPFAM" id="SSF88659">
    <property type="entry name" value="Sigma3 and sigma4 domains of RNA polymerase sigma factors"/>
    <property type="match status" value="1"/>
</dbReference>
<organism evidence="6 7">
    <name type="scientific">Roseateles depolymerans</name>
    <dbReference type="NCBI Taxonomy" id="76731"/>
    <lineage>
        <taxon>Bacteria</taxon>
        <taxon>Pseudomonadati</taxon>
        <taxon>Pseudomonadota</taxon>
        <taxon>Betaproteobacteria</taxon>
        <taxon>Burkholderiales</taxon>
        <taxon>Sphaerotilaceae</taxon>
        <taxon>Roseateles</taxon>
    </lineage>
</organism>
<feature type="domain" description="RNA polymerase sigma-70 ECF-like HTH" evidence="5">
    <location>
        <begin position="5"/>
        <end position="183"/>
    </location>
</feature>
<dbReference type="NCBIfam" id="TIGR02999">
    <property type="entry name" value="Sig-70_X6"/>
    <property type="match status" value="1"/>
</dbReference>
<dbReference type="EMBL" id="QFOD01000003">
    <property type="protein sequence ID" value="PZP35068.1"/>
    <property type="molecule type" value="Genomic_DNA"/>
</dbReference>
<dbReference type="GO" id="GO:0016987">
    <property type="term" value="F:sigma factor activity"/>
    <property type="evidence" value="ECO:0007669"/>
    <property type="project" value="UniProtKB-KW"/>
</dbReference>
<evidence type="ECO:0000256" key="2">
    <source>
        <dbReference type="ARBA" id="ARBA00023015"/>
    </source>
</evidence>
<reference evidence="6 7" key="1">
    <citation type="submission" date="2017-08" db="EMBL/GenBank/DDBJ databases">
        <title>Infants hospitalized years apart are colonized by the same room-sourced microbial strains.</title>
        <authorList>
            <person name="Brooks B."/>
            <person name="Olm M.R."/>
            <person name="Firek B.A."/>
            <person name="Baker R."/>
            <person name="Thomas B.C."/>
            <person name="Morowitz M.J."/>
            <person name="Banfield J.F."/>
        </authorList>
    </citation>
    <scope>NUCLEOTIDE SEQUENCE [LARGE SCALE GENOMIC DNA]</scope>
    <source>
        <strain evidence="6">S2_012_000_R2_81</strain>
    </source>
</reference>
<dbReference type="GO" id="GO:0006352">
    <property type="term" value="P:DNA-templated transcription initiation"/>
    <property type="evidence" value="ECO:0007669"/>
    <property type="project" value="InterPro"/>
</dbReference>
<evidence type="ECO:0000259" key="5">
    <source>
        <dbReference type="Pfam" id="PF07638"/>
    </source>
</evidence>
<evidence type="ECO:0000313" key="6">
    <source>
        <dbReference type="EMBL" id="PZP35068.1"/>
    </source>
</evidence>
<dbReference type="InterPro" id="IPR053812">
    <property type="entry name" value="HTH_Sigma70_ECF-like"/>
</dbReference>
<protein>
    <submittedName>
        <fullName evidence="6">RNA polymerase subunit sigma</fullName>
    </submittedName>
</protein>
<evidence type="ECO:0000256" key="3">
    <source>
        <dbReference type="ARBA" id="ARBA00023082"/>
    </source>
</evidence>
<dbReference type="InterPro" id="IPR014284">
    <property type="entry name" value="RNA_pol_sigma-70_dom"/>
</dbReference>
<dbReference type="InterPro" id="IPR039425">
    <property type="entry name" value="RNA_pol_sigma-70-like"/>
</dbReference>
<dbReference type="PANTHER" id="PTHR43133">
    <property type="entry name" value="RNA POLYMERASE ECF-TYPE SIGMA FACTO"/>
    <property type="match status" value="1"/>
</dbReference>
<comment type="caution">
    <text evidence="6">The sequence shown here is derived from an EMBL/GenBank/DDBJ whole genome shotgun (WGS) entry which is preliminary data.</text>
</comment>
<gene>
    <name evidence="6" type="ORF">DI603_04080</name>
</gene>
<dbReference type="AlphaFoldDB" id="A0A2W5DWN6"/>
<keyword evidence="2" id="KW-0805">Transcription regulation</keyword>
<name>A0A2W5DWN6_9BURK</name>
<dbReference type="NCBIfam" id="TIGR02937">
    <property type="entry name" value="sigma70-ECF"/>
    <property type="match status" value="1"/>
</dbReference>
<evidence type="ECO:0000256" key="1">
    <source>
        <dbReference type="ARBA" id="ARBA00010641"/>
    </source>
</evidence>
<dbReference type="InterPro" id="IPR011517">
    <property type="entry name" value="RNA_pol_sigma70_ECF-like"/>
</dbReference>
<evidence type="ECO:0000256" key="4">
    <source>
        <dbReference type="ARBA" id="ARBA00023163"/>
    </source>
</evidence>
<evidence type="ECO:0000313" key="7">
    <source>
        <dbReference type="Proteomes" id="UP000249633"/>
    </source>
</evidence>
<comment type="similarity">
    <text evidence="1">Belongs to the sigma-70 factor family. ECF subfamily.</text>
</comment>
<dbReference type="InterPro" id="IPR013324">
    <property type="entry name" value="RNA_pol_sigma_r3/r4-like"/>
</dbReference>
<keyword evidence="3" id="KW-0731">Sigma factor</keyword>
<sequence length="186" mass="20498">MSAPADLTALLQAAHAGDAAAAEAVWPVIYPELRRIAHARLRGGSHTLATEELLHEGYLRLCQPGMAPLHSRQHFYALASKVMRHLVIDHLRHRQAARRGGDQPALSWDTACVEAAQPADETRLLALDDALQSLQRLEPALAALVELRFFGGYTEPEVATALGLSERTLRRHWSKARAFLLLHLDG</sequence>
<dbReference type="PANTHER" id="PTHR43133:SF39">
    <property type="entry name" value="SIMILAR TO RNA POLYMERASE SIGMA-E FACTOR"/>
    <property type="match status" value="1"/>
</dbReference>
<dbReference type="SUPFAM" id="SSF88946">
    <property type="entry name" value="Sigma2 domain of RNA polymerase sigma factors"/>
    <property type="match status" value="1"/>
</dbReference>
<keyword evidence="4" id="KW-0804">Transcription</keyword>
<dbReference type="Proteomes" id="UP000249633">
    <property type="component" value="Unassembled WGS sequence"/>
</dbReference>
<dbReference type="Pfam" id="PF07638">
    <property type="entry name" value="Sigma70_ECF"/>
    <property type="match status" value="1"/>
</dbReference>
<proteinExistence type="inferred from homology"/>
<dbReference type="Gene3D" id="1.10.10.10">
    <property type="entry name" value="Winged helix-like DNA-binding domain superfamily/Winged helix DNA-binding domain"/>
    <property type="match status" value="1"/>
</dbReference>